<dbReference type="GO" id="GO:0051087">
    <property type="term" value="F:protein-folding chaperone binding"/>
    <property type="evidence" value="ECO:0007669"/>
    <property type="project" value="InterPro"/>
</dbReference>
<dbReference type="InterPro" id="IPR008978">
    <property type="entry name" value="HSP20-like_chaperone"/>
</dbReference>
<keyword evidence="5" id="KW-1185">Reference proteome</keyword>
<evidence type="ECO:0000256" key="1">
    <source>
        <dbReference type="ARBA" id="ARBA00008511"/>
    </source>
</evidence>
<dbReference type="GO" id="GO:0005737">
    <property type="term" value="C:cytoplasm"/>
    <property type="evidence" value="ECO:0000318"/>
    <property type="project" value="GO_Central"/>
</dbReference>
<comment type="similarity">
    <text evidence="1">Belongs to the PIH1 family.</text>
</comment>
<dbReference type="CDD" id="cd00298">
    <property type="entry name" value="ACD_sHsps_p23-like"/>
    <property type="match status" value="1"/>
</dbReference>
<dbReference type="OrthoDB" id="25887at2759"/>
<dbReference type="FunCoup" id="F6VNM4">
    <property type="interactions" value="245"/>
</dbReference>
<reference evidence="4" key="2">
    <citation type="submission" date="2025-08" db="UniProtKB">
        <authorList>
            <consortium name="Ensembl"/>
        </authorList>
    </citation>
    <scope>IDENTIFICATION</scope>
    <source>
        <strain evidence="4">Glennie</strain>
    </source>
</reference>
<dbReference type="PANTHER" id="PTHR21083">
    <property type="entry name" value="TWISTER"/>
    <property type="match status" value="1"/>
</dbReference>
<reference evidence="4" key="3">
    <citation type="submission" date="2025-09" db="UniProtKB">
        <authorList>
            <consortium name="Ensembl"/>
        </authorList>
    </citation>
    <scope>IDENTIFICATION</scope>
    <source>
        <strain evidence="4">Glennie</strain>
    </source>
</reference>
<dbReference type="AlphaFoldDB" id="F6VNM4"/>
<dbReference type="InterPro" id="IPR026697">
    <property type="entry name" value="DNAAF6"/>
</dbReference>
<dbReference type="GeneID" id="100083442"/>
<feature type="domain" description="PIH1D1/2/3 CS-like" evidence="3">
    <location>
        <begin position="115"/>
        <end position="209"/>
    </location>
</feature>
<name>F6VNM4_ORNAN</name>
<proteinExistence type="inferred from homology"/>
<dbReference type="Bgee" id="ENSOANG00000014100">
    <property type="expression patterns" value="Expressed in testis and 8 other cell types or tissues"/>
</dbReference>
<dbReference type="RefSeq" id="XP_001514005.4">
    <property type="nucleotide sequence ID" value="XM_001513955.6"/>
</dbReference>
<dbReference type="InterPro" id="IPR041442">
    <property type="entry name" value="PIH1D1/2/3_CS-like"/>
</dbReference>
<dbReference type="GO" id="GO:0005802">
    <property type="term" value="C:trans-Golgi network"/>
    <property type="evidence" value="ECO:0007669"/>
    <property type="project" value="Ensembl"/>
</dbReference>
<dbReference type="GeneTree" id="ENSGT00390000015219"/>
<dbReference type="Pfam" id="PF18201">
    <property type="entry name" value="PIH1_CS"/>
    <property type="match status" value="1"/>
</dbReference>
<dbReference type="GO" id="GO:0030317">
    <property type="term" value="P:flagellated sperm motility"/>
    <property type="evidence" value="ECO:0000318"/>
    <property type="project" value="GO_Central"/>
</dbReference>
<feature type="compositionally biased region" description="Low complexity" evidence="2">
    <location>
        <begin position="56"/>
        <end position="70"/>
    </location>
</feature>
<dbReference type="SUPFAM" id="SSF49764">
    <property type="entry name" value="HSP20-like chaperones"/>
    <property type="match status" value="1"/>
</dbReference>
<evidence type="ECO:0000313" key="4">
    <source>
        <dbReference type="Ensembl" id="ENSOANP00000022240.2"/>
    </source>
</evidence>
<accession>F6VNM4</accession>
<feature type="region of interest" description="Disordered" evidence="2">
    <location>
        <begin position="1"/>
        <end position="95"/>
    </location>
</feature>
<dbReference type="Ensembl" id="ENSOANT00000022244.3">
    <property type="protein sequence ID" value="ENSOANP00000022240.2"/>
    <property type="gene ID" value="ENSOANG00000014100.3"/>
</dbReference>
<dbReference type="PANTHER" id="PTHR21083:SF0">
    <property type="entry name" value="DYNEIN AXONEMAL ASSEMBLY FACTOR 6"/>
    <property type="match status" value="1"/>
</dbReference>
<dbReference type="GO" id="GO:0036158">
    <property type="term" value="P:outer dynein arm assembly"/>
    <property type="evidence" value="ECO:0007669"/>
    <property type="project" value="Ensembl"/>
</dbReference>
<reference evidence="4 5" key="1">
    <citation type="journal article" date="2008" name="Nature">
        <title>Genome analysis of the platypus reveals unique signatures of evolution.</title>
        <authorList>
            <person name="Warren W.C."/>
            <person name="Hillier L.W."/>
            <person name="Marshall Graves J.A."/>
            <person name="Birney E."/>
            <person name="Ponting C.P."/>
            <person name="Grutzner F."/>
            <person name="Belov K."/>
            <person name="Miller W."/>
            <person name="Clarke L."/>
            <person name="Chinwalla A.T."/>
            <person name="Yang S.P."/>
            <person name="Heger A."/>
            <person name="Locke D.P."/>
            <person name="Miethke P."/>
            <person name="Waters P.D."/>
            <person name="Veyrunes F."/>
            <person name="Fulton L."/>
            <person name="Fulton B."/>
            <person name="Graves T."/>
            <person name="Wallis J."/>
            <person name="Puente X.S."/>
            <person name="Lopez-Otin C."/>
            <person name="Ordonez G.R."/>
            <person name="Eichler E.E."/>
            <person name="Chen L."/>
            <person name="Cheng Z."/>
            <person name="Deakin J.E."/>
            <person name="Alsop A."/>
            <person name="Thompson K."/>
            <person name="Kirby P."/>
            <person name="Papenfuss A.T."/>
            <person name="Wakefield M.J."/>
            <person name="Olender T."/>
            <person name="Lancet D."/>
            <person name="Huttley G.A."/>
            <person name="Smit A.F."/>
            <person name="Pask A."/>
            <person name="Temple-Smith P."/>
            <person name="Batzer M.A."/>
            <person name="Walker J.A."/>
            <person name="Konkel M.K."/>
            <person name="Harris R.S."/>
            <person name="Whittington C.M."/>
            <person name="Wong E.S."/>
            <person name="Gemmell N.J."/>
            <person name="Buschiazzo E."/>
            <person name="Vargas Jentzsch I.M."/>
            <person name="Merkel A."/>
            <person name="Schmitz J."/>
            <person name="Zemann A."/>
            <person name="Churakov G."/>
            <person name="Kriegs J.O."/>
            <person name="Brosius J."/>
            <person name="Murchison E.P."/>
            <person name="Sachidanandam R."/>
            <person name="Smith C."/>
            <person name="Hannon G.J."/>
            <person name="Tsend-Ayush E."/>
            <person name="McMillan D."/>
            <person name="Attenborough R."/>
            <person name="Rens W."/>
            <person name="Ferguson-Smith M."/>
            <person name="Lefevre C.M."/>
            <person name="Sharp J.A."/>
            <person name="Nicholas K.R."/>
            <person name="Ray D.A."/>
            <person name="Kube M."/>
            <person name="Reinhardt R."/>
            <person name="Pringle T.H."/>
            <person name="Taylor J."/>
            <person name="Jones R.C."/>
            <person name="Nixon B."/>
            <person name="Dacheux J.L."/>
            <person name="Niwa H."/>
            <person name="Sekita Y."/>
            <person name="Huang X."/>
            <person name="Stark A."/>
            <person name="Kheradpour P."/>
            <person name="Kellis M."/>
            <person name="Flicek P."/>
            <person name="Chen Y."/>
            <person name="Webber C."/>
            <person name="Hardison R."/>
            <person name="Nelson J."/>
            <person name="Hallsworth-Pepin K."/>
            <person name="Delehaunty K."/>
            <person name="Markovic C."/>
            <person name="Minx P."/>
            <person name="Feng Y."/>
            <person name="Kremitzki C."/>
            <person name="Mitreva M."/>
            <person name="Glasscock J."/>
            <person name="Wylie T."/>
            <person name="Wohldmann P."/>
            <person name="Thiru P."/>
            <person name="Nhan M.N."/>
            <person name="Pohl C.S."/>
            <person name="Smith S.M."/>
            <person name="Hou S."/>
            <person name="Nefedov M."/>
            <person name="de Jong P.J."/>
            <person name="Renfree M.B."/>
            <person name="Mardis E.R."/>
            <person name="Wilson R.K."/>
        </authorList>
    </citation>
    <scope>NUCLEOTIDE SEQUENCE [LARGE SCALE GENOMIC DNA]</scope>
    <source>
        <strain evidence="4 5">Glennie</strain>
    </source>
</reference>
<evidence type="ECO:0000313" key="5">
    <source>
        <dbReference type="Proteomes" id="UP000002279"/>
    </source>
</evidence>
<dbReference type="InParanoid" id="F6VNM4"/>
<protein>
    <submittedName>
        <fullName evidence="4">Dynein axonemal assembly factor 6</fullName>
    </submittedName>
</protein>
<evidence type="ECO:0000256" key="2">
    <source>
        <dbReference type="SAM" id="MobiDB-lite"/>
    </source>
</evidence>
<dbReference type="Proteomes" id="UP000002279">
    <property type="component" value="Chromosome 6"/>
</dbReference>
<dbReference type="GO" id="GO:0070286">
    <property type="term" value="P:axonemal dynein complex assembly"/>
    <property type="evidence" value="ECO:0000318"/>
    <property type="project" value="GO_Central"/>
</dbReference>
<sequence>MVTGGRGPVSKAKGSVAGGQEKGKMDLESLSSPSVLQALSKLLTPPGEEDEDDNEPALSSSSALGALSPGNIGPPKKEEAPVTPQTETENRKAIWDIEETPEGSEFDDMWDPREQPEYEIVFKQQVGAEDVFLGMTRKDPSTACCEDLLVKIKLPGAKSSDISLDIQEKVLDLRTPKQKLLLHLPHPVDSQNGKARFISEKQILEVTLTMKRELDFINFF</sequence>
<dbReference type="OMA" id="ESMVVHK"/>
<dbReference type="GO" id="GO:0045505">
    <property type="term" value="F:dynein intermediate chain binding"/>
    <property type="evidence" value="ECO:0000318"/>
    <property type="project" value="GO_Central"/>
</dbReference>
<evidence type="ECO:0000259" key="3">
    <source>
        <dbReference type="Pfam" id="PF18201"/>
    </source>
</evidence>
<dbReference type="KEGG" id="oaa:100083442"/>
<gene>
    <name evidence="4" type="primary">DNAAF6</name>
</gene>
<dbReference type="GO" id="GO:0036159">
    <property type="term" value="P:inner dynein arm assembly"/>
    <property type="evidence" value="ECO:0007669"/>
    <property type="project" value="Ensembl"/>
</dbReference>
<dbReference type="CTD" id="139212"/>
<organism evidence="4 5">
    <name type="scientific">Ornithorhynchus anatinus</name>
    <name type="common">Duckbill platypus</name>
    <dbReference type="NCBI Taxonomy" id="9258"/>
    <lineage>
        <taxon>Eukaryota</taxon>
        <taxon>Metazoa</taxon>
        <taxon>Chordata</taxon>
        <taxon>Craniata</taxon>
        <taxon>Vertebrata</taxon>
        <taxon>Euteleostomi</taxon>
        <taxon>Mammalia</taxon>
        <taxon>Monotremata</taxon>
        <taxon>Ornithorhynchidae</taxon>
        <taxon>Ornithorhynchus</taxon>
    </lineage>
</organism>